<dbReference type="PANTHER" id="PTHR30441:SF8">
    <property type="entry name" value="DUF748 DOMAIN-CONTAINING PROTEIN"/>
    <property type="match status" value="1"/>
</dbReference>
<dbReference type="AlphaFoldDB" id="K1JTT1"/>
<dbReference type="InterPro" id="IPR008023">
    <property type="entry name" value="DUF748"/>
</dbReference>
<dbReference type="RefSeq" id="WP_005437284.1">
    <property type="nucleotide sequence ID" value="NZ_JH815522.1"/>
</dbReference>
<accession>K1JTT1</accession>
<dbReference type="InterPro" id="IPR052894">
    <property type="entry name" value="AsmA-related"/>
</dbReference>
<name>K1JTT1_9BURK</name>
<evidence type="ECO:0008006" key="4">
    <source>
        <dbReference type="Google" id="ProtNLM"/>
    </source>
</evidence>
<dbReference type="EMBL" id="ADMG01000058">
    <property type="protein sequence ID" value="EKB30053.1"/>
    <property type="molecule type" value="Genomic_DNA"/>
</dbReference>
<dbReference type="HOGENOM" id="CLU_344816_0_0_4"/>
<evidence type="ECO:0000313" key="2">
    <source>
        <dbReference type="EMBL" id="EKB30053.1"/>
    </source>
</evidence>
<evidence type="ECO:0000256" key="1">
    <source>
        <dbReference type="SAM" id="MobiDB-lite"/>
    </source>
</evidence>
<comment type="caution">
    <text evidence="2">The sequence shown here is derived from an EMBL/GenBank/DDBJ whole genome shotgun (WGS) entry which is preliminary data.</text>
</comment>
<sequence>MASIFKITAGAAVVATALYAAAGYLAVPTLVKSTLADTLGKQLGRSVTVTNVAFNPWTWEFTLEGLTVAGKNNNPPLLSLDRFYVNASAQTLVELAPVIDEVTVDGLNAVVALDDEDMRRLMNGHGSAEGGSSEKASSESSSLPSFAVYNISVKNSSLQVLDRARAIDQSVTDFNLELPFVSTLANSKSSLVTPKLSMKLNGTPIFATGSTQPFGTTLSARLNMKISNLDLAPVFKLVPALNTPSLMLENGRLSTEVNVVFRNATSGKPGKMLVSGTVNVNDLTAVQQVSNRVQPLASFKKASLQLTELDLLEHQASVGSIVIQDPKVHFVNTPSGLNVSQTAQGFSSGAAADSGKDSGSNSGWHWRVDSVQIRNGNATWNDSTVRPAAKINVTALNATVTGLTNAANAKPAKAEAGAKVFGGMLSLAADVTPAPLVVNATLKASGLQAAQLASYIRNATGFDASGAVSLNVKAAVKGSAVTGSGTASLTNLQVKQGKSTLVSARTASVKLGSLDTAKQSVNVDSILLDTAVVNAVMTSAGLNLMPSKAGAAKKAAQKDADAKTTEKAGKPWQWKVASADVKNSRFNFRDTSVKPNAAITVSDINASVKNLSSAEGAAATVKMSAGTAGGTLAADGTVTLSPMTADVSTTLSGINMKSLSSVMTAYAGIGAQSGTLESKGRFGLASEKDKQVASWAGDISMAKFNMLNAKGRSLMTWNNAALTGLAVKTTDPVTLCVKKAEIDQPGTRETKAIRELSGLASLLTGKDKYAKKTEKYLGGSIVLNGVRYENGRFSAEGIDGNAVATALLTKLSGAMSTKLQ</sequence>
<dbReference type="STRING" id="742823.HMPREF9465_02321"/>
<protein>
    <recommendedName>
        <fullName evidence="4">AsmA domain-containing protein</fullName>
    </recommendedName>
</protein>
<gene>
    <name evidence="2" type="ORF">HMPREF9465_02321</name>
</gene>
<evidence type="ECO:0000313" key="3">
    <source>
        <dbReference type="Proteomes" id="UP000005835"/>
    </source>
</evidence>
<keyword evidence="3" id="KW-1185">Reference proteome</keyword>
<reference evidence="2 3" key="1">
    <citation type="submission" date="2012-05" db="EMBL/GenBank/DDBJ databases">
        <title>The Genome Sequence of Sutterella wadsworthensis 2_1_59BFAA.</title>
        <authorList>
            <consortium name="The Broad Institute Genome Sequencing Platform"/>
            <person name="Earl A."/>
            <person name="Ward D."/>
            <person name="Feldgarden M."/>
            <person name="Gevers D."/>
            <person name="Daigneault M."/>
            <person name="Strauss J."/>
            <person name="Allen-Vercoe E."/>
            <person name="Walker B."/>
            <person name="Young S.K."/>
            <person name="Zeng Q."/>
            <person name="Gargeya S."/>
            <person name="Fitzgerald M."/>
            <person name="Haas B."/>
            <person name="Abouelleil A."/>
            <person name="Alvarado L."/>
            <person name="Arachchi H.M."/>
            <person name="Berlin A.M."/>
            <person name="Chapman S.B."/>
            <person name="Goldberg J."/>
            <person name="Griggs A."/>
            <person name="Gujja S."/>
            <person name="Hansen M."/>
            <person name="Howarth C."/>
            <person name="Imamovic A."/>
            <person name="Larimer J."/>
            <person name="McCowen C."/>
            <person name="Montmayeur A."/>
            <person name="Murphy C."/>
            <person name="Neiman D."/>
            <person name="Pearson M."/>
            <person name="Priest M."/>
            <person name="Roberts A."/>
            <person name="Saif S."/>
            <person name="Shea T."/>
            <person name="Sisk P."/>
            <person name="Sykes S."/>
            <person name="Wortman J."/>
            <person name="Nusbaum C."/>
            <person name="Birren B."/>
        </authorList>
    </citation>
    <scope>NUCLEOTIDE SEQUENCE [LARGE SCALE GENOMIC DNA]</scope>
    <source>
        <strain evidence="2 3">2_1_59BFAA</strain>
    </source>
</reference>
<dbReference type="Pfam" id="PF05359">
    <property type="entry name" value="DUF748"/>
    <property type="match status" value="2"/>
</dbReference>
<organism evidence="2 3">
    <name type="scientific">Sutterella wadsworthensis 2_1_59BFAA</name>
    <dbReference type="NCBI Taxonomy" id="742823"/>
    <lineage>
        <taxon>Bacteria</taxon>
        <taxon>Pseudomonadati</taxon>
        <taxon>Pseudomonadota</taxon>
        <taxon>Betaproteobacteria</taxon>
        <taxon>Burkholderiales</taxon>
        <taxon>Sutterellaceae</taxon>
        <taxon>Sutterella</taxon>
    </lineage>
</organism>
<proteinExistence type="predicted"/>
<dbReference type="GO" id="GO:0090313">
    <property type="term" value="P:regulation of protein targeting to membrane"/>
    <property type="evidence" value="ECO:0007669"/>
    <property type="project" value="TreeGrafter"/>
</dbReference>
<dbReference type="PATRIC" id="fig|742823.3.peg.2324"/>
<dbReference type="eggNOG" id="COG2911">
    <property type="taxonomic scope" value="Bacteria"/>
</dbReference>
<feature type="region of interest" description="Disordered" evidence="1">
    <location>
        <begin position="121"/>
        <end position="140"/>
    </location>
</feature>
<dbReference type="GO" id="GO:0005886">
    <property type="term" value="C:plasma membrane"/>
    <property type="evidence" value="ECO:0007669"/>
    <property type="project" value="TreeGrafter"/>
</dbReference>
<dbReference type="PANTHER" id="PTHR30441">
    <property type="entry name" value="DUF748 DOMAIN-CONTAINING PROTEIN"/>
    <property type="match status" value="1"/>
</dbReference>
<feature type="compositionally biased region" description="Low complexity" evidence="1">
    <location>
        <begin position="130"/>
        <end position="140"/>
    </location>
</feature>
<dbReference type="Proteomes" id="UP000005835">
    <property type="component" value="Unassembled WGS sequence"/>
</dbReference>